<dbReference type="AlphaFoldDB" id="A0A401G1T1"/>
<protein>
    <recommendedName>
        <fullName evidence="4">Outer membrane protein beta-barrel domain-containing protein</fullName>
    </recommendedName>
</protein>
<evidence type="ECO:0000256" key="1">
    <source>
        <dbReference type="SAM" id="SignalP"/>
    </source>
</evidence>
<proteinExistence type="predicted"/>
<keyword evidence="3" id="KW-1185">Reference proteome</keyword>
<gene>
    <name evidence="2" type="ORF">DENIS_4136</name>
</gene>
<dbReference type="Proteomes" id="UP000288096">
    <property type="component" value="Unassembled WGS sequence"/>
</dbReference>
<reference evidence="3" key="2">
    <citation type="submission" date="2019-01" db="EMBL/GenBank/DDBJ databases">
        <title>Genome sequence of Desulfonema ishimotonii strain Tokyo 01.</title>
        <authorList>
            <person name="Fukui M."/>
        </authorList>
    </citation>
    <scope>NUCLEOTIDE SEQUENCE [LARGE SCALE GENOMIC DNA]</scope>
    <source>
        <strain evidence="3">Tokyo 01</strain>
    </source>
</reference>
<keyword evidence="1" id="KW-0732">Signal</keyword>
<feature type="chain" id="PRO_5019092305" description="Outer membrane protein beta-barrel domain-containing protein" evidence="1">
    <location>
        <begin position="22"/>
        <end position="197"/>
    </location>
</feature>
<feature type="signal peptide" evidence="1">
    <location>
        <begin position="1"/>
        <end position="21"/>
    </location>
</feature>
<dbReference type="RefSeq" id="WP_124330256.1">
    <property type="nucleotide sequence ID" value="NZ_BEXT01000001.1"/>
</dbReference>
<dbReference type="EMBL" id="BEXT01000001">
    <property type="protein sequence ID" value="GBC63143.1"/>
    <property type="molecule type" value="Genomic_DNA"/>
</dbReference>
<accession>A0A401G1T1</accession>
<reference evidence="3" key="1">
    <citation type="submission" date="2017-11" db="EMBL/GenBank/DDBJ databases">
        <authorList>
            <person name="Watanabe M."/>
            <person name="Kojima H."/>
        </authorList>
    </citation>
    <scope>NUCLEOTIDE SEQUENCE [LARGE SCALE GENOMIC DNA]</scope>
    <source>
        <strain evidence="3">Tokyo 01</strain>
    </source>
</reference>
<comment type="caution">
    <text evidence="2">The sequence shown here is derived from an EMBL/GenBank/DDBJ whole genome shotgun (WGS) entry which is preliminary data.</text>
</comment>
<sequence>MKRIIGFVTLMVCLSAAAAHAGGFNIDVNVNQSVLEARAGGEWAADPSTVSAGIGILYDEDDYTLGAADLSIGNPIFIPDLIFGMGLRGLWGEVEKDSEDGDMAAVALMLSAVYEPIQLMDVPLEITGQLCGALSPMCFQDSDGYLEFKTTVGLYVLKERKGVLYTGYRYLNIRFDDDFSESDLTDNSVFLGIKFRF</sequence>
<organism evidence="2 3">
    <name type="scientific">Desulfonema ishimotonii</name>
    <dbReference type="NCBI Taxonomy" id="45657"/>
    <lineage>
        <taxon>Bacteria</taxon>
        <taxon>Pseudomonadati</taxon>
        <taxon>Thermodesulfobacteriota</taxon>
        <taxon>Desulfobacteria</taxon>
        <taxon>Desulfobacterales</taxon>
        <taxon>Desulfococcaceae</taxon>
        <taxon>Desulfonema</taxon>
    </lineage>
</organism>
<evidence type="ECO:0000313" key="2">
    <source>
        <dbReference type="EMBL" id="GBC63143.1"/>
    </source>
</evidence>
<dbReference type="OrthoDB" id="5416267at2"/>
<evidence type="ECO:0008006" key="4">
    <source>
        <dbReference type="Google" id="ProtNLM"/>
    </source>
</evidence>
<name>A0A401G1T1_9BACT</name>
<evidence type="ECO:0000313" key="3">
    <source>
        <dbReference type="Proteomes" id="UP000288096"/>
    </source>
</evidence>